<dbReference type="SUPFAM" id="SSF102114">
    <property type="entry name" value="Radical SAM enzymes"/>
    <property type="match status" value="1"/>
</dbReference>
<comment type="caution">
    <text evidence="7">The sequence shown here is derived from an EMBL/GenBank/DDBJ whole genome shotgun (WGS) entry which is preliminary data.</text>
</comment>
<dbReference type="GO" id="GO:0046872">
    <property type="term" value="F:metal ion binding"/>
    <property type="evidence" value="ECO:0007669"/>
    <property type="project" value="UniProtKB-KW"/>
</dbReference>
<dbReference type="AlphaFoldDB" id="A0A0F8ZZC1"/>
<dbReference type="InterPro" id="IPR058240">
    <property type="entry name" value="rSAM_sf"/>
</dbReference>
<protein>
    <recommendedName>
        <fullName evidence="8">Radical SAM core domain-containing protein</fullName>
    </recommendedName>
</protein>
<evidence type="ECO:0000259" key="6">
    <source>
        <dbReference type="Pfam" id="PF13186"/>
    </source>
</evidence>
<feature type="non-terminal residue" evidence="7">
    <location>
        <position position="1"/>
    </location>
</feature>
<keyword evidence="4" id="KW-0411">Iron-sulfur</keyword>
<evidence type="ECO:0000256" key="4">
    <source>
        <dbReference type="ARBA" id="ARBA00023014"/>
    </source>
</evidence>
<dbReference type="CDD" id="cd01335">
    <property type="entry name" value="Radical_SAM"/>
    <property type="match status" value="1"/>
</dbReference>
<feature type="domain" description="Radical SAM core" evidence="5">
    <location>
        <begin position="10"/>
        <end position="131"/>
    </location>
</feature>
<organism evidence="7">
    <name type="scientific">marine sediment metagenome</name>
    <dbReference type="NCBI Taxonomy" id="412755"/>
    <lineage>
        <taxon>unclassified sequences</taxon>
        <taxon>metagenomes</taxon>
        <taxon>ecological metagenomes</taxon>
    </lineage>
</organism>
<reference evidence="7" key="1">
    <citation type="journal article" date="2015" name="Nature">
        <title>Complex archaea that bridge the gap between prokaryotes and eukaryotes.</title>
        <authorList>
            <person name="Spang A."/>
            <person name="Saw J.H."/>
            <person name="Jorgensen S.L."/>
            <person name="Zaremba-Niedzwiedzka K."/>
            <person name="Martijn J."/>
            <person name="Lind A.E."/>
            <person name="van Eijk R."/>
            <person name="Schleper C."/>
            <person name="Guy L."/>
            <person name="Ettema T.J."/>
        </authorList>
    </citation>
    <scope>NUCLEOTIDE SEQUENCE</scope>
</reference>
<evidence type="ECO:0000256" key="2">
    <source>
        <dbReference type="ARBA" id="ARBA00022723"/>
    </source>
</evidence>
<evidence type="ECO:0000256" key="1">
    <source>
        <dbReference type="ARBA" id="ARBA00022691"/>
    </source>
</evidence>
<dbReference type="GO" id="GO:0003824">
    <property type="term" value="F:catalytic activity"/>
    <property type="evidence" value="ECO:0007669"/>
    <property type="project" value="InterPro"/>
</dbReference>
<dbReference type="PANTHER" id="PTHR11228:SF7">
    <property type="entry name" value="PQQA PEPTIDE CYCLASE"/>
    <property type="match status" value="1"/>
</dbReference>
<feature type="domain" description="4Fe4S-binding SPASM" evidence="6">
    <location>
        <begin position="206"/>
        <end position="264"/>
    </location>
</feature>
<accession>A0A0F8ZZC1</accession>
<dbReference type="NCBIfam" id="TIGR04085">
    <property type="entry name" value="rSAM_more_4Fe4S"/>
    <property type="match status" value="1"/>
</dbReference>
<sequence length="307" mass="35483">TKSSEEITLKDIEKLPSGLRFVNITGGEPFIRKDIGEIIDIIRPKSKRIVISTNGFFTERIIELCKKFPEIGIRISIEGLQKANDTIRGIRNGFDRGLRTLLALRRMGIKDIGFGMTVQDMNYKDLLPLYELSDALGYEFATATLHNSHYFYKLDNRIEKIDMVCNEFSNLIVELLKSKSIKKWFRAYFNYGLMNYIYGRKRFLKCEMGTESCFIDPSGDVLPCNGMNCKMPMGNIREQAFDDVWNSKKADEVRRAVDTCNKECWMVGSAAPVIKKNISVPFKWVLKNKLRVMFNREPDLCFNNKRC</sequence>
<dbReference type="CDD" id="cd21109">
    <property type="entry name" value="SPASM"/>
    <property type="match status" value="1"/>
</dbReference>
<dbReference type="Gene3D" id="3.20.20.70">
    <property type="entry name" value="Aldolase class I"/>
    <property type="match status" value="1"/>
</dbReference>
<evidence type="ECO:0000259" key="5">
    <source>
        <dbReference type="Pfam" id="PF04055"/>
    </source>
</evidence>
<gene>
    <name evidence="7" type="ORF">LCGC14_2633750</name>
</gene>
<evidence type="ECO:0008006" key="8">
    <source>
        <dbReference type="Google" id="ProtNLM"/>
    </source>
</evidence>
<dbReference type="Pfam" id="PF04055">
    <property type="entry name" value="Radical_SAM"/>
    <property type="match status" value="1"/>
</dbReference>
<dbReference type="InterPro" id="IPR050377">
    <property type="entry name" value="Radical_SAM_PqqE_MftC-like"/>
</dbReference>
<keyword evidence="3" id="KW-0408">Iron</keyword>
<dbReference type="GO" id="GO:0051536">
    <property type="term" value="F:iron-sulfur cluster binding"/>
    <property type="evidence" value="ECO:0007669"/>
    <property type="project" value="UniProtKB-KW"/>
</dbReference>
<name>A0A0F8ZZC1_9ZZZZ</name>
<evidence type="ECO:0000256" key="3">
    <source>
        <dbReference type="ARBA" id="ARBA00023004"/>
    </source>
</evidence>
<dbReference type="InterPro" id="IPR013785">
    <property type="entry name" value="Aldolase_TIM"/>
</dbReference>
<dbReference type="InterPro" id="IPR023885">
    <property type="entry name" value="4Fe4S-binding_SPASM_dom"/>
</dbReference>
<evidence type="ECO:0000313" key="7">
    <source>
        <dbReference type="EMBL" id="KKK99337.1"/>
    </source>
</evidence>
<keyword evidence="2" id="KW-0479">Metal-binding</keyword>
<dbReference type="EMBL" id="LAZR01045247">
    <property type="protein sequence ID" value="KKK99337.1"/>
    <property type="molecule type" value="Genomic_DNA"/>
</dbReference>
<dbReference type="InterPro" id="IPR007197">
    <property type="entry name" value="rSAM"/>
</dbReference>
<proteinExistence type="predicted"/>
<keyword evidence="1" id="KW-0949">S-adenosyl-L-methionine</keyword>
<dbReference type="Pfam" id="PF13186">
    <property type="entry name" value="SPASM"/>
    <property type="match status" value="1"/>
</dbReference>
<dbReference type="PANTHER" id="PTHR11228">
    <property type="entry name" value="RADICAL SAM DOMAIN PROTEIN"/>
    <property type="match status" value="1"/>
</dbReference>